<dbReference type="PROSITE" id="PS51257">
    <property type="entry name" value="PROKAR_LIPOPROTEIN"/>
    <property type="match status" value="1"/>
</dbReference>
<gene>
    <name evidence="4" type="ORF">AM587_10017087</name>
</gene>
<dbReference type="FunFam" id="3.40.50.300:FF:002703">
    <property type="entry name" value="Predicted protein"/>
    <property type="match status" value="1"/>
</dbReference>
<evidence type="ECO:0000256" key="1">
    <source>
        <dbReference type="SAM" id="MobiDB-lite"/>
    </source>
</evidence>
<evidence type="ECO:0000259" key="3">
    <source>
        <dbReference type="Pfam" id="PF13521"/>
    </source>
</evidence>
<feature type="domain" description="NadR/Ttd14 AAA" evidence="3">
    <location>
        <begin position="932"/>
        <end position="1113"/>
    </location>
</feature>
<reference evidence="4 5" key="1">
    <citation type="submission" date="2015-11" db="EMBL/GenBank/DDBJ databases">
        <title>Genomes and virulence difference between two physiological races of Phytophthora nicotianae.</title>
        <authorList>
            <person name="Liu H."/>
            <person name="Ma X."/>
            <person name="Yu H."/>
            <person name="Fang D."/>
            <person name="Li Y."/>
            <person name="Wang X."/>
            <person name="Wang W."/>
            <person name="Dong Y."/>
            <person name="Xiao B."/>
        </authorList>
    </citation>
    <scope>NUCLEOTIDE SEQUENCE [LARGE SCALE GENOMIC DNA]</scope>
    <source>
        <strain evidence="5">race 0</strain>
    </source>
</reference>
<name>A0A0W8D2J2_PHYNI</name>
<dbReference type="CDD" id="cd07718">
    <property type="entry name" value="RNaseZ_ELAC1_ELAC2-C-term-like_MBL-fold"/>
    <property type="match status" value="1"/>
</dbReference>
<dbReference type="SUPFAM" id="SSF56281">
    <property type="entry name" value="Metallo-hydrolase/oxidoreductase"/>
    <property type="match status" value="1"/>
</dbReference>
<dbReference type="FunFam" id="2.40.320.10:FF:000008">
    <property type="entry name" value="Zinc phosphodiesterase ELAC protein 2"/>
    <property type="match status" value="1"/>
</dbReference>
<dbReference type="GO" id="GO:0070300">
    <property type="term" value="F:phosphatidic acid binding"/>
    <property type="evidence" value="ECO:0007669"/>
    <property type="project" value="TreeGrafter"/>
</dbReference>
<dbReference type="InterPro" id="IPR038727">
    <property type="entry name" value="NadR/Ttd14_AAA_dom"/>
</dbReference>
<comment type="caution">
    <text evidence="4">The sequence shown here is derived from an EMBL/GenBank/DDBJ whole genome shotgun (WGS) entry which is preliminary data.</text>
</comment>
<feature type="region of interest" description="Disordered" evidence="1">
    <location>
        <begin position="296"/>
        <end position="323"/>
    </location>
</feature>
<dbReference type="PANTHER" id="PTHR34932:SF1">
    <property type="entry name" value="TRPL TRANSLOCATION DEFECT PROTEIN 14"/>
    <property type="match status" value="1"/>
</dbReference>
<dbReference type="InterPro" id="IPR027417">
    <property type="entry name" value="P-loop_NTPase"/>
</dbReference>
<evidence type="ECO:0000313" key="5">
    <source>
        <dbReference type="Proteomes" id="UP000052943"/>
    </source>
</evidence>
<dbReference type="EMBL" id="LNFO01001536">
    <property type="protein sequence ID" value="KUF90608.1"/>
    <property type="molecule type" value="Genomic_DNA"/>
</dbReference>
<dbReference type="InterPro" id="IPR036866">
    <property type="entry name" value="RibonucZ/Hydroxyglut_hydro"/>
</dbReference>
<dbReference type="OrthoDB" id="527344at2759"/>
<dbReference type="GO" id="GO:0005525">
    <property type="term" value="F:GTP binding"/>
    <property type="evidence" value="ECO:0007669"/>
    <property type="project" value="TreeGrafter"/>
</dbReference>
<dbReference type="Gene3D" id="3.60.15.10">
    <property type="entry name" value="Ribonuclease Z/Hydroxyacylglutathione hydrolase-like"/>
    <property type="match status" value="1"/>
</dbReference>
<evidence type="ECO:0000259" key="2">
    <source>
        <dbReference type="Pfam" id="PF12706"/>
    </source>
</evidence>
<sequence>MYFTRFDAKSVSGVPGMIFALGSCGTATLKLHGPVGLCGFLGAIRSFVRRRYPQIQCVEIMPSGKDQDAGQSVDESIEYETWSEGVERTDQHALIIPIALGAGVGASSDHATECQSCKLCEKNAPKRHPQDISVEEINSAAFIDVKGVSGNQPGRRWENESDEHEQCREWLLRYYTEKVPAKLPYVDVVLNRYRGRYDDLKTQLCAKYGEMKSSSLDAEVEVSSSDFSSDSDNEDDDVKFNYAEKQIDRRWMEKFYAEFQPEKLAHIDRVMRQFSGREDTLKQMLLKKYGKEFETVPTTSSNQSESDGGTPIKKRKLQHTSEDDHVTLKDDLIPKIYTSYDNSGERYSGPSDGVSSSFCYVVQFQYTPYPVVWIIDCRTSDHLSDLERKFSVIIKASAGSYCDVHLPSLVVHLSPEHVQAQPRYKQWMASLSESTSRPEQLVFDSTALQAAAQGAFSYTFVSSAKVAVQRELQARSTSGNAEVKPKNMTPKSVKDLVKFLKDSSWSAESPCRRQIVKHIEGCESEAHVAQSKLEFCLLHPNEKQLGFNYDRTGWHQKADKDEDDEADGDDNAVDIQSNSLSFSLDQPTSGQVDVASSRNLIVLGTGSAAPSKLRASSGIFLELLGSNAGVDSMLVDCGEGTFGQLWRQFGGDVWERIGGLKCIWISHNHADHHCGLVRVLYEYWHFHSHQKDARSLQPLAVVAPQSVLSYVESWLPQFLRNDSDKQLIRSATCADFNNPRHPLRCQLLSEIGYAVTSITSVRVFHCYDSYGLVLTLQGGKKLVYSGDTKPCNELVLAGMDAELLVHEATFDDSMEEDAKMKKHSTVGQALDIARRMRARQVILTHFSQRYPSLPPPVSDSNEQSSNDPTTVLCLLRFCNNCTTAHSALFASSMSMGKGKMWSQDRAMSVGESPPPLLIPLQSGQKDIAPIYKFVLTGGPCAGKTTSLDRLSTFFRDRGFRVYVVPEASTLLQTGGAFFLDLQEKDILNFQWQILNLQISLEDSFYSLAQDSGKPCVILCDRGVMDGSAYMTPEQWEELKLQHDLDTVTLRDTRYIAIFHLVTAADGAEKFYSLENNGIRIESIEQARAIDKRTCHAWIGHPKLYVFDNSTTFEGKMQRLVDTAAGLCGIPTTVRASRKYLLAKTPIEIPFHHEDFEVEKVYLKPEAAKTSKDYSFVRCRSQYGIPAYGMTTVRYLDTGDAVHLKRVLSAREYSYAVRHRCDPTRNVIKQQRMCFLYKNQSFQIHVYKEPADLAGLAVLHVQASCENDQDIVMPSFLNIEKELPDTDETMSAYNVSKKNLLGELERKESAEV</sequence>
<dbReference type="InterPro" id="IPR001279">
    <property type="entry name" value="Metallo-B-lactamas"/>
</dbReference>
<dbReference type="Pfam" id="PF12706">
    <property type="entry name" value="Lactamase_B_2"/>
    <property type="match status" value="1"/>
</dbReference>
<feature type="domain" description="Metallo-beta-lactamase" evidence="2">
    <location>
        <begin position="634"/>
        <end position="846"/>
    </location>
</feature>
<evidence type="ECO:0000313" key="4">
    <source>
        <dbReference type="EMBL" id="KUF90608.1"/>
    </source>
</evidence>
<dbReference type="InterPro" id="IPR053227">
    <property type="entry name" value="TRPL-trafficking_regulator"/>
</dbReference>
<organism evidence="4 5">
    <name type="scientific">Phytophthora nicotianae</name>
    <name type="common">Potato buckeye rot agent</name>
    <name type="synonym">Phytophthora parasitica</name>
    <dbReference type="NCBI Taxonomy" id="4792"/>
    <lineage>
        <taxon>Eukaryota</taxon>
        <taxon>Sar</taxon>
        <taxon>Stramenopiles</taxon>
        <taxon>Oomycota</taxon>
        <taxon>Peronosporomycetes</taxon>
        <taxon>Peronosporales</taxon>
        <taxon>Peronosporaceae</taxon>
        <taxon>Phytophthora</taxon>
    </lineage>
</organism>
<dbReference type="Proteomes" id="UP000052943">
    <property type="component" value="Unassembled WGS sequence"/>
</dbReference>
<feature type="compositionally biased region" description="Polar residues" evidence="1">
    <location>
        <begin position="296"/>
        <end position="307"/>
    </location>
</feature>
<dbReference type="Pfam" id="PF13521">
    <property type="entry name" value="AAA_28"/>
    <property type="match status" value="1"/>
</dbReference>
<dbReference type="Gene3D" id="2.40.320.10">
    <property type="entry name" value="Hypothetical Protein Pfu-838710-001"/>
    <property type="match status" value="1"/>
</dbReference>
<dbReference type="GO" id="GO:0035091">
    <property type="term" value="F:phosphatidylinositol binding"/>
    <property type="evidence" value="ECO:0007669"/>
    <property type="project" value="TreeGrafter"/>
</dbReference>
<accession>A0A0W8D2J2</accession>
<dbReference type="SUPFAM" id="SSF52540">
    <property type="entry name" value="P-loop containing nucleoside triphosphate hydrolases"/>
    <property type="match status" value="1"/>
</dbReference>
<proteinExistence type="predicted"/>
<protein>
    <submittedName>
        <fullName evidence="4">Zinc phosphodiesterase ELAC protein 2</fullName>
    </submittedName>
</protein>
<dbReference type="PANTHER" id="PTHR34932">
    <property type="entry name" value="TRPL TRANSLOCATION DEFECT PROTEIN 14"/>
    <property type="match status" value="1"/>
</dbReference>
<dbReference type="Gene3D" id="3.40.50.300">
    <property type="entry name" value="P-loop containing nucleotide triphosphate hydrolases"/>
    <property type="match status" value="1"/>
</dbReference>